<proteinExistence type="predicted"/>
<keyword evidence="3" id="KW-1185">Reference proteome</keyword>
<dbReference type="Pfam" id="PF14238">
    <property type="entry name" value="DUF4340"/>
    <property type="match status" value="1"/>
</dbReference>
<organism evidence="2 3">
    <name type="scientific">Paenibacillus oceani</name>
    <dbReference type="NCBI Taxonomy" id="2772510"/>
    <lineage>
        <taxon>Bacteria</taxon>
        <taxon>Bacillati</taxon>
        <taxon>Bacillota</taxon>
        <taxon>Bacilli</taxon>
        <taxon>Bacillales</taxon>
        <taxon>Paenibacillaceae</taxon>
        <taxon>Paenibacillus</taxon>
    </lineage>
</organism>
<dbReference type="Proteomes" id="UP000639396">
    <property type="component" value="Unassembled WGS sequence"/>
</dbReference>
<dbReference type="RefSeq" id="WP_190929314.1">
    <property type="nucleotide sequence ID" value="NZ_JACXJA010000021.1"/>
</dbReference>
<evidence type="ECO:0000313" key="2">
    <source>
        <dbReference type="EMBL" id="MBD2863690.1"/>
    </source>
</evidence>
<evidence type="ECO:0000259" key="1">
    <source>
        <dbReference type="Pfam" id="PF14238"/>
    </source>
</evidence>
<accession>A0A927H0H7</accession>
<protein>
    <submittedName>
        <fullName evidence="2">DUF4340 domain-containing protein</fullName>
    </submittedName>
</protein>
<feature type="domain" description="DUF4340" evidence="1">
    <location>
        <begin position="66"/>
        <end position="203"/>
    </location>
</feature>
<evidence type="ECO:0000313" key="3">
    <source>
        <dbReference type="Proteomes" id="UP000639396"/>
    </source>
</evidence>
<comment type="caution">
    <text evidence="2">The sequence shown here is derived from an EMBL/GenBank/DDBJ whole genome shotgun (WGS) entry which is preliminary data.</text>
</comment>
<reference evidence="2" key="1">
    <citation type="submission" date="2020-09" db="EMBL/GenBank/DDBJ databases">
        <title>A novel bacterium of genus Paenibacillus, isolated from South China Sea.</title>
        <authorList>
            <person name="Huang H."/>
            <person name="Mo K."/>
            <person name="Hu Y."/>
        </authorList>
    </citation>
    <scope>NUCLEOTIDE SEQUENCE</scope>
    <source>
        <strain evidence="2">IB182363</strain>
    </source>
</reference>
<dbReference type="EMBL" id="JACXJA010000021">
    <property type="protein sequence ID" value="MBD2863690.1"/>
    <property type="molecule type" value="Genomic_DNA"/>
</dbReference>
<sequence length="307" mass="34194">MKRFIPTIVLLVVLIGAFWYASSQSFFKKEEEEPVSKPLVTMKQEDIAGFKLKEEGLEFEKKDGKWTMVKPAAMPVETSTVESWLGSFTALKHDGEVEANPSDLSVFGLSSPTKEFEVTLNDGTVKTVQIGSPLPIAGHFYTKLKDSPAIYKLADQQITTLQKDLMSFMNKSPFKLNYLDVVGVELQWKGAKKSVVKTDKTKSFNESAWTLDGKEVKAGDVEPAIDKLLFAVTDQLVRPASELKLDTAELKLEIKFSKEGKESSDVYAGKLDNGLVWIVKQGDSWAYALAETDVQVIFDAYKKTEAK</sequence>
<name>A0A927H0H7_9BACL</name>
<dbReference type="AlphaFoldDB" id="A0A927H0H7"/>
<gene>
    <name evidence="2" type="ORF">IDH45_16985</name>
</gene>
<dbReference type="InterPro" id="IPR025641">
    <property type="entry name" value="DUF4340"/>
</dbReference>